<feature type="compositionally biased region" description="Basic and acidic residues" evidence="1">
    <location>
        <begin position="86"/>
        <end position="95"/>
    </location>
</feature>
<keyword evidence="4" id="KW-1185">Reference proteome</keyword>
<evidence type="ECO:0000256" key="1">
    <source>
        <dbReference type="SAM" id="MobiDB-lite"/>
    </source>
</evidence>
<organism evidence="3 4">
    <name type="scientific">Corallococcus terminator</name>
    <dbReference type="NCBI Taxonomy" id="2316733"/>
    <lineage>
        <taxon>Bacteria</taxon>
        <taxon>Pseudomonadati</taxon>
        <taxon>Myxococcota</taxon>
        <taxon>Myxococcia</taxon>
        <taxon>Myxococcales</taxon>
        <taxon>Cystobacterineae</taxon>
        <taxon>Myxococcaceae</taxon>
        <taxon>Corallococcus</taxon>
    </lineage>
</organism>
<accession>A0A3A8JAL8</accession>
<evidence type="ECO:0000313" key="4">
    <source>
        <dbReference type="Proteomes" id="UP000268094"/>
    </source>
</evidence>
<dbReference type="InterPro" id="IPR036586">
    <property type="entry name" value="Neurotoxin_B-IV-like_sf"/>
</dbReference>
<dbReference type="GO" id="GO:0005576">
    <property type="term" value="C:extracellular region"/>
    <property type="evidence" value="ECO:0007669"/>
    <property type="project" value="InterPro"/>
</dbReference>
<feature type="compositionally biased region" description="Basic and acidic residues" evidence="1">
    <location>
        <begin position="69"/>
        <end position="79"/>
    </location>
</feature>
<dbReference type="GO" id="GO:0019871">
    <property type="term" value="F:sodium channel inhibitor activity"/>
    <property type="evidence" value="ECO:0007669"/>
    <property type="project" value="InterPro"/>
</dbReference>
<feature type="chain" id="PRO_5017198477" description="Cys-rich protein" evidence="2">
    <location>
        <begin position="28"/>
        <end position="95"/>
    </location>
</feature>
<dbReference type="Pfam" id="PF07822">
    <property type="entry name" value="Toxin_13"/>
    <property type="match status" value="1"/>
</dbReference>
<dbReference type="SUPFAM" id="SSF57011">
    <property type="entry name" value="Neurotoxin B-IV"/>
    <property type="match status" value="1"/>
</dbReference>
<evidence type="ECO:0008006" key="5">
    <source>
        <dbReference type="Google" id="ProtNLM"/>
    </source>
</evidence>
<proteinExistence type="predicted"/>
<comment type="caution">
    <text evidence="3">The sequence shown here is derived from an EMBL/GenBank/DDBJ whole genome shotgun (WGS) entry which is preliminary data.</text>
</comment>
<feature type="region of interest" description="Disordered" evidence="1">
    <location>
        <begin position="69"/>
        <end position="95"/>
    </location>
</feature>
<sequence>MKMRRMTGMGLWALVTFATTVGTPAFASSPACYRSCEQDAKQCKDICTKHAGSVTGKCTTACTEEKTSCMDECKNEGRSRSSSTPKQKDVDHEEE</sequence>
<evidence type="ECO:0000313" key="3">
    <source>
        <dbReference type="EMBL" id="RKG86543.1"/>
    </source>
</evidence>
<dbReference type="EMBL" id="RAVZ01000112">
    <property type="protein sequence ID" value="RKG86543.1"/>
    <property type="molecule type" value="Genomic_DNA"/>
</dbReference>
<protein>
    <recommendedName>
        <fullName evidence="5">Cys-rich protein</fullName>
    </recommendedName>
</protein>
<dbReference type="Proteomes" id="UP000268094">
    <property type="component" value="Unassembled WGS sequence"/>
</dbReference>
<gene>
    <name evidence="3" type="ORF">D7V88_17645</name>
</gene>
<dbReference type="AlphaFoldDB" id="A0A3A8JAL8"/>
<keyword evidence="2" id="KW-0732">Signal</keyword>
<feature type="signal peptide" evidence="2">
    <location>
        <begin position="1"/>
        <end position="27"/>
    </location>
</feature>
<dbReference type="InterPro" id="IPR012497">
    <property type="entry name" value="Neurotoxin_B-IV"/>
</dbReference>
<name>A0A3A8JAL8_9BACT</name>
<reference evidence="4" key="1">
    <citation type="submission" date="2018-09" db="EMBL/GenBank/DDBJ databases">
        <authorList>
            <person name="Livingstone P.G."/>
            <person name="Whitworth D.E."/>
        </authorList>
    </citation>
    <scope>NUCLEOTIDE SEQUENCE [LARGE SCALE GENOMIC DNA]</scope>
    <source>
        <strain evidence="4">CA054A</strain>
    </source>
</reference>
<evidence type="ECO:0000256" key="2">
    <source>
        <dbReference type="SAM" id="SignalP"/>
    </source>
</evidence>